<accession>A0A9P5R6E9</accession>
<proteinExistence type="predicted"/>
<name>A0A9P5R6E9_9FUNG</name>
<keyword evidence="3" id="KW-1185">Reference proteome</keyword>
<protein>
    <recommendedName>
        <fullName evidence="4">F-box domain-containing protein</fullName>
    </recommendedName>
</protein>
<feature type="compositionally biased region" description="Basic and acidic residues" evidence="1">
    <location>
        <begin position="22"/>
        <end position="31"/>
    </location>
</feature>
<evidence type="ECO:0008006" key="4">
    <source>
        <dbReference type="Google" id="ProtNLM"/>
    </source>
</evidence>
<sequence length="543" mass="60878">PAIASVTPIPLPKKQEQELLQLQEKEQEGKDSSISITQSLSASSSPTATILSTTKTTATTATPQLSSSRNMNTHLPVSLSPIAHITKLDISLVSSVDKMRSCSDFDVWSRYSMIDYLGATLRRTPQLRELRLHQLSIKDAKSARTFVLALRKLTSLTHLQVSLGQSRVHSQVESLLVFSCPPSIKSLDICSDGQLPKPATGDQDETLITVTIIKEIAIINDKVQARGATIPLIRLRDLRLWNAPKTTTTATIEELYVNFGRCPNVESLRLKLQVVPDNLDGTRIAKMCPKIRNLLYRCTAAKHISEEWPYKLLLALPEHQLEMLSHYGVDTGLDGDLVGRALVRHCCSLRDIFIQNRIPSKTVGMILQHCEALEVLNTRYSPMDLEDAIAAAWASSRITDLSIDINTGINRKPFYLHPPPSHRSTNEKKLFDRLEILYRQIGKQTSLRSLHLTALHDSTRKTEKYIQPFPGLLRLSDKTENGIVPGYLELLSGLKRLKEIQGSVAPETADHKLAEDAAEVDWILKHWPEFRIGDFFPRHRLPV</sequence>
<gene>
    <name evidence="2" type="ORF">BG015_005313</name>
</gene>
<feature type="compositionally biased region" description="Low complexity" evidence="1">
    <location>
        <begin position="32"/>
        <end position="41"/>
    </location>
</feature>
<feature type="region of interest" description="Disordered" evidence="1">
    <location>
        <begin position="22"/>
        <end position="41"/>
    </location>
</feature>
<feature type="region of interest" description="Disordered" evidence="1">
    <location>
        <begin position="47"/>
        <end position="72"/>
    </location>
</feature>
<organism evidence="2 3">
    <name type="scientific">Linnemannia schmuckeri</name>
    <dbReference type="NCBI Taxonomy" id="64567"/>
    <lineage>
        <taxon>Eukaryota</taxon>
        <taxon>Fungi</taxon>
        <taxon>Fungi incertae sedis</taxon>
        <taxon>Mucoromycota</taxon>
        <taxon>Mortierellomycotina</taxon>
        <taxon>Mortierellomycetes</taxon>
        <taxon>Mortierellales</taxon>
        <taxon>Mortierellaceae</taxon>
        <taxon>Linnemannia</taxon>
    </lineage>
</organism>
<reference evidence="2" key="1">
    <citation type="journal article" date="2020" name="Fungal Divers.">
        <title>Resolving the Mortierellaceae phylogeny through synthesis of multi-gene phylogenetics and phylogenomics.</title>
        <authorList>
            <person name="Vandepol N."/>
            <person name="Liber J."/>
            <person name="Desiro A."/>
            <person name="Na H."/>
            <person name="Kennedy M."/>
            <person name="Barry K."/>
            <person name="Grigoriev I.V."/>
            <person name="Miller A.N."/>
            <person name="O'Donnell K."/>
            <person name="Stajich J.E."/>
            <person name="Bonito G."/>
        </authorList>
    </citation>
    <scope>NUCLEOTIDE SEQUENCE</scope>
    <source>
        <strain evidence="2">NRRL 6426</strain>
    </source>
</reference>
<dbReference type="OrthoDB" id="2396405at2759"/>
<evidence type="ECO:0000256" key="1">
    <source>
        <dbReference type="SAM" id="MobiDB-lite"/>
    </source>
</evidence>
<dbReference type="AlphaFoldDB" id="A0A9P5R6E9"/>
<evidence type="ECO:0000313" key="2">
    <source>
        <dbReference type="EMBL" id="KAF9123474.1"/>
    </source>
</evidence>
<dbReference type="SUPFAM" id="SSF52047">
    <property type="entry name" value="RNI-like"/>
    <property type="match status" value="1"/>
</dbReference>
<evidence type="ECO:0000313" key="3">
    <source>
        <dbReference type="Proteomes" id="UP000748756"/>
    </source>
</evidence>
<dbReference type="Gene3D" id="3.80.10.10">
    <property type="entry name" value="Ribonuclease Inhibitor"/>
    <property type="match status" value="1"/>
</dbReference>
<feature type="compositionally biased region" description="Low complexity" evidence="1">
    <location>
        <begin position="47"/>
        <end position="68"/>
    </location>
</feature>
<feature type="non-terminal residue" evidence="2">
    <location>
        <position position="1"/>
    </location>
</feature>
<dbReference type="EMBL" id="JAAAUQ010002461">
    <property type="protein sequence ID" value="KAF9123474.1"/>
    <property type="molecule type" value="Genomic_DNA"/>
</dbReference>
<dbReference type="InterPro" id="IPR032675">
    <property type="entry name" value="LRR_dom_sf"/>
</dbReference>
<dbReference type="Proteomes" id="UP000748756">
    <property type="component" value="Unassembled WGS sequence"/>
</dbReference>
<comment type="caution">
    <text evidence="2">The sequence shown here is derived from an EMBL/GenBank/DDBJ whole genome shotgun (WGS) entry which is preliminary data.</text>
</comment>